<gene>
    <name evidence="1" type="ORF">TWF730_004579</name>
</gene>
<evidence type="ECO:0000313" key="2">
    <source>
        <dbReference type="Proteomes" id="UP001373714"/>
    </source>
</evidence>
<comment type="caution">
    <text evidence="1">The sequence shown here is derived from an EMBL/GenBank/DDBJ whole genome shotgun (WGS) entry which is preliminary data.</text>
</comment>
<reference evidence="1 2" key="1">
    <citation type="submission" date="2019-10" db="EMBL/GenBank/DDBJ databases">
        <authorList>
            <person name="Palmer J.M."/>
        </authorList>
    </citation>
    <scope>NUCLEOTIDE SEQUENCE [LARGE SCALE GENOMIC DNA]</scope>
    <source>
        <strain evidence="1 2">TWF730</strain>
    </source>
</reference>
<dbReference type="Proteomes" id="UP001373714">
    <property type="component" value="Unassembled WGS sequence"/>
</dbReference>
<name>A0AAV9U0X9_9PEZI</name>
<sequence>MEFYASAKTDEPITTTKLVAVIEKFCTYATELAQRIRKAAKEGLVVPSELNDIPAATVKLVGFLRNLKPAAAYFKPEFVEALYFRVLGMQRDYQGLSHNVDIWLSGQRAKKVVRFKPTSPGSKYSDDDRESSPYLISMVGARSLL</sequence>
<dbReference type="EMBL" id="JAVHNS010000018">
    <property type="protein sequence ID" value="KAK6331497.1"/>
    <property type="molecule type" value="Genomic_DNA"/>
</dbReference>
<protein>
    <submittedName>
        <fullName evidence="1">Uncharacterized protein</fullName>
    </submittedName>
</protein>
<accession>A0AAV9U0X9</accession>
<organism evidence="1 2">
    <name type="scientific">Orbilia blumenaviensis</name>
    <dbReference type="NCBI Taxonomy" id="1796055"/>
    <lineage>
        <taxon>Eukaryota</taxon>
        <taxon>Fungi</taxon>
        <taxon>Dikarya</taxon>
        <taxon>Ascomycota</taxon>
        <taxon>Pezizomycotina</taxon>
        <taxon>Orbiliomycetes</taxon>
        <taxon>Orbiliales</taxon>
        <taxon>Orbiliaceae</taxon>
        <taxon>Orbilia</taxon>
    </lineage>
</organism>
<proteinExistence type="predicted"/>
<keyword evidence="2" id="KW-1185">Reference proteome</keyword>
<dbReference type="AlphaFoldDB" id="A0AAV9U0X9"/>
<evidence type="ECO:0000313" key="1">
    <source>
        <dbReference type="EMBL" id="KAK6331497.1"/>
    </source>
</evidence>